<dbReference type="InterPro" id="IPR001296">
    <property type="entry name" value="Glyco_trans_1"/>
</dbReference>
<keyword evidence="3" id="KW-0328">Glycosyltransferase</keyword>
<dbReference type="SUPFAM" id="SSF53756">
    <property type="entry name" value="UDP-Glycosyltransferase/glycogen phosphorylase"/>
    <property type="match status" value="1"/>
</dbReference>
<proteinExistence type="predicted"/>
<dbReference type="PANTHER" id="PTHR46401:SF2">
    <property type="entry name" value="GLYCOSYLTRANSFERASE WBBK-RELATED"/>
    <property type="match status" value="1"/>
</dbReference>
<protein>
    <submittedName>
        <fullName evidence="3">Glycosyltransferase</fullName>
        <ecNumber evidence="3">2.4.-.-</ecNumber>
    </submittedName>
</protein>
<name>A0ABW4I8D4_9SPHI</name>
<comment type="caution">
    <text evidence="3">The sequence shown here is derived from an EMBL/GenBank/DDBJ whole genome shotgun (WGS) entry which is preliminary data.</text>
</comment>
<feature type="domain" description="Glycosyl transferase family 1" evidence="2">
    <location>
        <begin position="189"/>
        <end position="337"/>
    </location>
</feature>
<organism evidence="3 4">
    <name type="scientific">Pseudopedobacter beijingensis</name>
    <dbReference type="NCBI Taxonomy" id="1207056"/>
    <lineage>
        <taxon>Bacteria</taxon>
        <taxon>Pseudomonadati</taxon>
        <taxon>Bacteroidota</taxon>
        <taxon>Sphingobacteriia</taxon>
        <taxon>Sphingobacteriales</taxon>
        <taxon>Sphingobacteriaceae</taxon>
        <taxon>Pseudopedobacter</taxon>
    </lineage>
</organism>
<evidence type="ECO:0000259" key="2">
    <source>
        <dbReference type="Pfam" id="PF00534"/>
    </source>
</evidence>
<sequence length="368" mass="43116">MKKVIIISGANLFSGGTLSIIQDCLQYIDENLTALYRVIALVNDKTNFVGLKNVELIEIPKARNSYFHRLYYEYFKYKSLSRKWRPSLWFSLNDMSSNVFADTRAVYCHNPSPFRKITARDLVDQPKLFFFSLFYKYVYRINIHKNSYVVVQQKWIKEQFVHCFNLHRKKVIVANPHNSSDITIGDSFRQEEIKIFFYPAMARPFKNFEVIIEAVKILERNGVKDFTVVLTISGLENNYAKRIVKQAEGLNNIKFTGLLDRNEVEEYYKAAVCLLFPSKLETWGLPITEFKKYNKTIFLADLPYAKETLGLYDKAVFFDQDSGTTLADLMYKIIKGEHINYSLTCQITYDSPYSENWKELFDILLDDK</sequence>
<keyword evidence="1 3" id="KW-0808">Transferase</keyword>
<evidence type="ECO:0000313" key="4">
    <source>
        <dbReference type="Proteomes" id="UP001597118"/>
    </source>
</evidence>
<dbReference type="EMBL" id="JBHUDG010000003">
    <property type="protein sequence ID" value="MFD1629011.1"/>
    <property type="molecule type" value="Genomic_DNA"/>
</dbReference>
<dbReference type="Gene3D" id="3.40.50.2000">
    <property type="entry name" value="Glycogen Phosphorylase B"/>
    <property type="match status" value="1"/>
</dbReference>
<dbReference type="PANTHER" id="PTHR46401">
    <property type="entry name" value="GLYCOSYLTRANSFERASE WBBK-RELATED"/>
    <property type="match status" value="1"/>
</dbReference>
<dbReference type="Proteomes" id="UP001597118">
    <property type="component" value="Unassembled WGS sequence"/>
</dbReference>
<dbReference type="Pfam" id="PF00534">
    <property type="entry name" value="Glycos_transf_1"/>
    <property type="match status" value="1"/>
</dbReference>
<dbReference type="RefSeq" id="WP_379661392.1">
    <property type="nucleotide sequence ID" value="NZ_JBHUDG010000003.1"/>
</dbReference>
<gene>
    <name evidence="3" type="ORF">ACFSAH_03935</name>
</gene>
<dbReference type="GO" id="GO:0016757">
    <property type="term" value="F:glycosyltransferase activity"/>
    <property type="evidence" value="ECO:0007669"/>
    <property type="project" value="UniProtKB-KW"/>
</dbReference>
<evidence type="ECO:0000313" key="3">
    <source>
        <dbReference type="EMBL" id="MFD1629011.1"/>
    </source>
</evidence>
<keyword evidence="4" id="KW-1185">Reference proteome</keyword>
<accession>A0ABW4I8D4</accession>
<reference evidence="4" key="1">
    <citation type="journal article" date="2019" name="Int. J. Syst. Evol. Microbiol.">
        <title>The Global Catalogue of Microorganisms (GCM) 10K type strain sequencing project: providing services to taxonomists for standard genome sequencing and annotation.</title>
        <authorList>
            <consortium name="The Broad Institute Genomics Platform"/>
            <consortium name="The Broad Institute Genome Sequencing Center for Infectious Disease"/>
            <person name="Wu L."/>
            <person name="Ma J."/>
        </authorList>
    </citation>
    <scope>NUCLEOTIDE SEQUENCE [LARGE SCALE GENOMIC DNA]</scope>
    <source>
        <strain evidence="4">CCUG 53762</strain>
    </source>
</reference>
<dbReference type="EC" id="2.4.-.-" evidence="3"/>
<evidence type="ECO:0000256" key="1">
    <source>
        <dbReference type="ARBA" id="ARBA00022679"/>
    </source>
</evidence>